<accession>A0ABZ2Y0Q6</accession>
<feature type="domain" description="Serine aminopeptidase S33" evidence="3">
    <location>
        <begin position="7"/>
        <end position="104"/>
    </location>
</feature>
<dbReference type="GO" id="GO:0016787">
    <property type="term" value="F:hydrolase activity"/>
    <property type="evidence" value="ECO:0007669"/>
    <property type="project" value="UniProtKB-KW"/>
</dbReference>
<keyword evidence="5" id="KW-1185">Reference proteome</keyword>
<dbReference type="InterPro" id="IPR029058">
    <property type="entry name" value="AB_hydrolase_fold"/>
</dbReference>
<dbReference type="Gene3D" id="3.40.50.1820">
    <property type="entry name" value="alpha/beta hydrolase"/>
    <property type="match status" value="1"/>
</dbReference>
<keyword evidence="2" id="KW-0812">Transmembrane</keyword>
<keyword evidence="2" id="KW-1133">Transmembrane helix</keyword>
<evidence type="ECO:0000256" key="1">
    <source>
        <dbReference type="ARBA" id="ARBA00022801"/>
    </source>
</evidence>
<evidence type="ECO:0000256" key="2">
    <source>
        <dbReference type="SAM" id="Phobius"/>
    </source>
</evidence>
<dbReference type="EMBL" id="CP121687">
    <property type="protein sequence ID" value="WZL68872.1"/>
    <property type="molecule type" value="Genomic_DNA"/>
</dbReference>
<reference evidence="4 5" key="1">
    <citation type="submission" date="2023-03" db="EMBL/GenBank/DDBJ databases">
        <title>Novel Species.</title>
        <authorList>
            <person name="Ma S."/>
        </authorList>
    </citation>
    <scope>NUCLEOTIDE SEQUENCE [LARGE SCALE GENOMIC DNA]</scope>
    <source>
        <strain evidence="4 5">LIND6LT2</strain>
    </source>
</reference>
<protein>
    <submittedName>
        <fullName evidence="4">Alpha/beta fold hydrolase</fullName>
    </submittedName>
</protein>
<feature type="transmembrane region" description="Helical" evidence="2">
    <location>
        <begin position="77"/>
        <end position="94"/>
    </location>
</feature>
<dbReference type="InterPro" id="IPR022742">
    <property type="entry name" value="Hydrolase_4"/>
</dbReference>
<organism evidence="4 5">
    <name type="scientific">Defluviitalea saccharophila</name>
    <dbReference type="NCBI Taxonomy" id="879970"/>
    <lineage>
        <taxon>Bacteria</taxon>
        <taxon>Bacillati</taxon>
        <taxon>Bacillota</taxon>
        <taxon>Clostridia</taxon>
        <taxon>Lachnospirales</taxon>
        <taxon>Defluviitaleaceae</taxon>
        <taxon>Defluviitalea</taxon>
    </lineage>
</organism>
<gene>
    <name evidence="4" type="ORF">QBE51_08525</name>
</gene>
<evidence type="ECO:0000313" key="5">
    <source>
        <dbReference type="Proteomes" id="UP001486565"/>
    </source>
</evidence>
<sequence length="228" mass="26535">MIQITNMAVLVLHGFNSCSRDVKVLSDYLRDRGIYTISPTLAGIKGTKQEWNTTTWRDWISNAEKEFKNLKEEFKKVAVIGFSMGGLVALYLTYNYGADLITMVNTPIYCGDIRKIMEKVKRCIKKRSYDPIKYYCNVINETPLWGALNLTRGLNECIPLVEKIKTPLLVIQGLKDEAVRWQSADYLFCRSASPWKKKIYYRNADHFIFEGEEKEDVCREIFHYLMQV</sequence>
<evidence type="ECO:0000259" key="3">
    <source>
        <dbReference type="Pfam" id="PF12146"/>
    </source>
</evidence>
<dbReference type="PIRSF" id="PIRSF017388">
    <property type="entry name" value="Esterase_lipase"/>
    <property type="match status" value="1"/>
</dbReference>
<dbReference type="InterPro" id="IPR050266">
    <property type="entry name" value="AB_hydrolase_sf"/>
</dbReference>
<dbReference type="RefSeq" id="WP_341875878.1">
    <property type="nucleotide sequence ID" value="NZ_CP121687.1"/>
</dbReference>
<dbReference type="Proteomes" id="UP001486565">
    <property type="component" value="Chromosome"/>
</dbReference>
<proteinExistence type="predicted"/>
<dbReference type="SUPFAM" id="SSF53474">
    <property type="entry name" value="alpha/beta-Hydrolases"/>
    <property type="match status" value="1"/>
</dbReference>
<name>A0ABZ2Y0Q6_9FIRM</name>
<dbReference type="Pfam" id="PF12146">
    <property type="entry name" value="Hydrolase_4"/>
    <property type="match status" value="1"/>
</dbReference>
<keyword evidence="1 4" id="KW-0378">Hydrolase</keyword>
<dbReference type="InterPro" id="IPR012354">
    <property type="entry name" value="Esterase_lipase"/>
</dbReference>
<evidence type="ECO:0000313" key="4">
    <source>
        <dbReference type="EMBL" id="WZL68872.1"/>
    </source>
</evidence>
<dbReference type="PANTHER" id="PTHR43798:SF31">
    <property type="entry name" value="AB HYDROLASE SUPERFAMILY PROTEIN YCLE"/>
    <property type="match status" value="1"/>
</dbReference>
<keyword evidence="2" id="KW-0472">Membrane</keyword>
<dbReference type="PANTHER" id="PTHR43798">
    <property type="entry name" value="MONOACYLGLYCEROL LIPASE"/>
    <property type="match status" value="1"/>
</dbReference>